<dbReference type="Gene3D" id="1.10.510.10">
    <property type="entry name" value="Transferase(Phosphotransferase) domain 1"/>
    <property type="match status" value="1"/>
</dbReference>
<evidence type="ECO:0000256" key="6">
    <source>
        <dbReference type="SAM" id="Phobius"/>
    </source>
</evidence>
<evidence type="ECO:0000313" key="9">
    <source>
        <dbReference type="EMBL" id="GLX76866.1"/>
    </source>
</evidence>
<dbReference type="InterPro" id="IPR008271">
    <property type="entry name" value="Ser/Thr_kinase_AS"/>
</dbReference>
<keyword evidence="2" id="KW-0808">Transferase</keyword>
<evidence type="ECO:0000256" key="4">
    <source>
        <dbReference type="ARBA" id="ARBA00022777"/>
    </source>
</evidence>
<dbReference type="SUPFAM" id="SSF56112">
    <property type="entry name" value="Protein kinase-like (PK-like)"/>
    <property type="match status" value="1"/>
</dbReference>
<feature type="transmembrane region" description="Helical" evidence="6">
    <location>
        <begin position="577"/>
        <end position="596"/>
    </location>
</feature>
<reference evidence="9 10" key="1">
    <citation type="submission" date="2023-03" db="EMBL/GenBank/DDBJ databases">
        <title>Draft genome sequence of Thalassotalea insulae KCTC 62186T.</title>
        <authorList>
            <person name="Sawabe T."/>
        </authorList>
    </citation>
    <scope>NUCLEOTIDE SEQUENCE [LARGE SCALE GENOMIC DNA]</scope>
    <source>
        <strain evidence="9 10">KCTC 62186</strain>
    </source>
</reference>
<dbReference type="GO" id="GO:0016301">
    <property type="term" value="F:kinase activity"/>
    <property type="evidence" value="ECO:0007669"/>
    <property type="project" value="UniProtKB-KW"/>
</dbReference>
<keyword evidence="3" id="KW-0547">Nucleotide-binding</keyword>
<dbReference type="Proteomes" id="UP001157186">
    <property type="component" value="Unassembled WGS sequence"/>
</dbReference>
<dbReference type="InterPro" id="IPR000719">
    <property type="entry name" value="Prot_kinase_dom"/>
</dbReference>
<dbReference type="PANTHER" id="PTHR24345">
    <property type="entry name" value="SERINE/THREONINE-PROTEIN KINASE PLK"/>
    <property type="match status" value="1"/>
</dbReference>
<dbReference type="InterPro" id="IPR036457">
    <property type="entry name" value="PPM-type-like_dom_sf"/>
</dbReference>
<evidence type="ECO:0000259" key="7">
    <source>
        <dbReference type="PROSITE" id="PS50011"/>
    </source>
</evidence>
<feature type="domain" description="Protein kinase" evidence="7">
    <location>
        <begin position="295"/>
        <end position="560"/>
    </location>
</feature>
<dbReference type="Gene3D" id="3.30.200.20">
    <property type="entry name" value="Phosphorylase Kinase, domain 1"/>
    <property type="match status" value="1"/>
</dbReference>
<keyword evidence="1" id="KW-0723">Serine/threonine-protein kinase</keyword>
<proteinExistence type="predicted"/>
<evidence type="ECO:0000256" key="3">
    <source>
        <dbReference type="ARBA" id="ARBA00022741"/>
    </source>
</evidence>
<evidence type="ECO:0000256" key="2">
    <source>
        <dbReference type="ARBA" id="ARBA00022679"/>
    </source>
</evidence>
<dbReference type="CDD" id="cd14014">
    <property type="entry name" value="STKc_PknB_like"/>
    <property type="match status" value="1"/>
</dbReference>
<protein>
    <submittedName>
        <fullName evidence="9">Protein kinase</fullName>
    </submittedName>
</protein>
<dbReference type="SMART" id="SM00220">
    <property type="entry name" value="S_TKc"/>
    <property type="match status" value="1"/>
</dbReference>
<keyword evidence="4 9" id="KW-0418">Kinase</keyword>
<name>A0ABQ6GRT0_9GAMM</name>
<dbReference type="Pfam" id="PF00069">
    <property type="entry name" value="Pkinase"/>
    <property type="match status" value="1"/>
</dbReference>
<dbReference type="InterPro" id="IPR011009">
    <property type="entry name" value="Kinase-like_dom_sf"/>
</dbReference>
<comment type="caution">
    <text evidence="9">The sequence shown here is derived from an EMBL/GenBank/DDBJ whole genome shotgun (WGS) entry which is preliminary data.</text>
</comment>
<dbReference type="EMBL" id="BSST01000001">
    <property type="protein sequence ID" value="GLX76866.1"/>
    <property type="molecule type" value="Genomic_DNA"/>
</dbReference>
<dbReference type="PROSITE" id="PS51746">
    <property type="entry name" value="PPM_2"/>
    <property type="match status" value="1"/>
</dbReference>
<keyword evidence="6" id="KW-0812">Transmembrane</keyword>
<evidence type="ECO:0000259" key="8">
    <source>
        <dbReference type="PROSITE" id="PS51746"/>
    </source>
</evidence>
<sequence length="597" mass="67061">MSAKQSNQSAHLTDKQSTAAKLQLCFGGYSCQGKKAENQDAFAVNYPQGSALNTKGAIAAIADGVSSASNAAQAAQLAVTQFSQEFYSTPDTWSTEKSATKVLNSLNQWLYAQASGIASHYQTSNQQWLTTFSAIVLKSTTGYIFHVGDSRISRLRQQEYEILTQDHNRKQANQHLVLTRALGADVRLQVDFHQIDLQAKDLLLLTCDGVHDFVSAKELKRLSSQLTAKPSTADLEQLSQQITAQAIANGSHDNVSCLLVYVENTPQRAMVEVERDILAKTIPPALKVGMKLDGYKVCQVIHASIRSHLYLVENPEDFTKLVLKVPSLNFEDDPHYLQGFIREAWVGERINHPNIMKVTGDSNNSRFLYHLCEYIEGQTLTDWMHDNPTPTIAQVRSIIEQLIAALRTFQRLEIVHRDLKPDNVMIDKFGCIKLIDYGTAKIASLAENTNTLQETVPQGSLNYIAPETLLTMQSDHVSDLFSLGVICYQMLCGELPFKPMQRAQVTQTSYSDWQYRSIKQFRPKLPYWLDLTLQQCTAPDPAQRYQAFSEFNQELNKPNLSAIEHYNKQPILQRNPVIFWQGVSAILLLLLLISLAY</sequence>
<keyword evidence="5" id="KW-0067">ATP-binding</keyword>
<dbReference type="PROSITE" id="PS00108">
    <property type="entry name" value="PROTEIN_KINASE_ST"/>
    <property type="match status" value="1"/>
</dbReference>
<dbReference type="CDD" id="cd00143">
    <property type="entry name" value="PP2Cc"/>
    <property type="match status" value="1"/>
</dbReference>
<dbReference type="PANTHER" id="PTHR24345:SF0">
    <property type="entry name" value="CELL CYCLE SERINE_THREONINE-PROTEIN KINASE CDC5_MSD2"/>
    <property type="match status" value="1"/>
</dbReference>
<evidence type="ECO:0000313" key="10">
    <source>
        <dbReference type="Proteomes" id="UP001157186"/>
    </source>
</evidence>
<evidence type="ECO:0000256" key="1">
    <source>
        <dbReference type="ARBA" id="ARBA00022527"/>
    </source>
</evidence>
<accession>A0ABQ6GRT0</accession>
<dbReference type="SMART" id="SM00332">
    <property type="entry name" value="PP2Cc"/>
    <property type="match status" value="1"/>
</dbReference>
<dbReference type="Gene3D" id="3.60.40.10">
    <property type="entry name" value="PPM-type phosphatase domain"/>
    <property type="match status" value="1"/>
</dbReference>
<keyword evidence="10" id="KW-1185">Reference proteome</keyword>
<keyword evidence="6" id="KW-0472">Membrane</keyword>
<dbReference type="Pfam" id="PF13672">
    <property type="entry name" value="PP2C_2"/>
    <property type="match status" value="1"/>
</dbReference>
<dbReference type="SUPFAM" id="SSF81606">
    <property type="entry name" value="PP2C-like"/>
    <property type="match status" value="1"/>
</dbReference>
<evidence type="ECO:0000256" key="5">
    <source>
        <dbReference type="ARBA" id="ARBA00022840"/>
    </source>
</evidence>
<feature type="domain" description="PPM-type phosphatase" evidence="8">
    <location>
        <begin position="25"/>
        <end position="262"/>
    </location>
</feature>
<keyword evidence="6" id="KW-1133">Transmembrane helix</keyword>
<gene>
    <name evidence="9" type="ORF">tinsulaeT_02060</name>
</gene>
<organism evidence="9 10">
    <name type="scientific">Thalassotalea insulae</name>
    <dbReference type="NCBI Taxonomy" id="2056778"/>
    <lineage>
        <taxon>Bacteria</taxon>
        <taxon>Pseudomonadati</taxon>
        <taxon>Pseudomonadota</taxon>
        <taxon>Gammaproteobacteria</taxon>
        <taxon>Alteromonadales</taxon>
        <taxon>Colwelliaceae</taxon>
        <taxon>Thalassotalea</taxon>
    </lineage>
</organism>
<dbReference type="PROSITE" id="PS50011">
    <property type="entry name" value="PROTEIN_KINASE_DOM"/>
    <property type="match status" value="1"/>
</dbReference>
<dbReference type="RefSeq" id="WP_284242654.1">
    <property type="nucleotide sequence ID" value="NZ_BSST01000001.1"/>
</dbReference>
<dbReference type="InterPro" id="IPR001932">
    <property type="entry name" value="PPM-type_phosphatase-like_dom"/>
</dbReference>
<dbReference type="SMART" id="SM00331">
    <property type="entry name" value="PP2C_SIG"/>
    <property type="match status" value="1"/>
</dbReference>